<evidence type="ECO:0000256" key="4">
    <source>
        <dbReference type="ARBA" id="ARBA00022692"/>
    </source>
</evidence>
<dbReference type="InterPro" id="IPR050366">
    <property type="entry name" value="BP-dependent_transpt_permease"/>
</dbReference>
<dbReference type="InterPro" id="IPR000515">
    <property type="entry name" value="MetI-like"/>
</dbReference>
<evidence type="ECO:0000256" key="6">
    <source>
        <dbReference type="ARBA" id="ARBA00023136"/>
    </source>
</evidence>
<dbReference type="GO" id="GO:0055085">
    <property type="term" value="P:transmembrane transport"/>
    <property type="evidence" value="ECO:0007669"/>
    <property type="project" value="InterPro"/>
</dbReference>
<dbReference type="PROSITE" id="PS50928">
    <property type="entry name" value="ABC_TM1"/>
    <property type="match status" value="1"/>
</dbReference>
<feature type="transmembrane region" description="Helical" evidence="7">
    <location>
        <begin position="62"/>
        <end position="87"/>
    </location>
</feature>
<dbReference type="Pfam" id="PF00528">
    <property type="entry name" value="BPD_transp_1"/>
    <property type="match status" value="1"/>
</dbReference>
<dbReference type="PANTHER" id="PTHR43386:SF25">
    <property type="entry name" value="PEPTIDE ABC TRANSPORTER PERMEASE PROTEIN"/>
    <property type="match status" value="1"/>
</dbReference>
<dbReference type="SUPFAM" id="SSF161098">
    <property type="entry name" value="MetI-like"/>
    <property type="match status" value="1"/>
</dbReference>
<dbReference type="Proteomes" id="UP001165042">
    <property type="component" value="Unassembled WGS sequence"/>
</dbReference>
<keyword evidence="10" id="KW-1185">Reference proteome</keyword>
<evidence type="ECO:0000256" key="2">
    <source>
        <dbReference type="ARBA" id="ARBA00022448"/>
    </source>
</evidence>
<reference evidence="9" key="1">
    <citation type="submission" date="2023-02" db="EMBL/GenBank/DDBJ databases">
        <title>Actinokineospora globicatena NBRC 15670.</title>
        <authorList>
            <person name="Ichikawa N."/>
            <person name="Sato H."/>
            <person name="Tonouchi N."/>
        </authorList>
    </citation>
    <scope>NUCLEOTIDE SEQUENCE</scope>
    <source>
        <strain evidence="9">NBRC 15670</strain>
    </source>
</reference>
<dbReference type="GO" id="GO:0005886">
    <property type="term" value="C:plasma membrane"/>
    <property type="evidence" value="ECO:0007669"/>
    <property type="project" value="UniProtKB-SubCell"/>
</dbReference>
<keyword evidence="3" id="KW-1003">Cell membrane</keyword>
<feature type="transmembrane region" description="Helical" evidence="7">
    <location>
        <begin position="125"/>
        <end position="142"/>
    </location>
</feature>
<evidence type="ECO:0000256" key="1">
    <source>
        <dbReference type="ARBA" id="ARBA00004651"/>
    </source>
</evidence>
<protein>
    <submittedName>
        <fullName evidence="9">ABC transporter permease</fullName>
    </submittedName>
</protein>
<comment type="caution">
    <text evidence="9">The sequence shown here is derived from an EMBL/GenBank/DDBJ whole genome shotgun (WGS) entry which is preliminary data.</text>
</comment>
<evidence type="ECO:0000256" key="3">
    <source>
        <dbReference type="ARBA" id="ARBA00022475"/>
    </source>
</evidence>
<accession>A0A9W6QPL6</accession>
<comment type="similarity">
    <text evidence="7">Belongs to the binding-protein-dependent transport system permease family.</text>
</comment>
<gene>
    <name evidence="9" type="ORF">Aglo03_50390</name>
</gene>
<dbReference type="InterPro" id="IPR035906">
    <property type="entry name" value="MetI-like_sf"/>
</dbReference>
<dbReference type="AlphaFoldDB" id="A0A9W6QPL6"/>
<comment type="subcellular location">
    <subcellularLocation>
        <location evidence="1 7">Cell membrane</location>
        <topology evidence="1 7">Multi-pass membrane protein</topology>
    </subcellularLocation>
</comment>
<evidence type="ECO:0000313" key="10">
    <source>
        <dbReference type="Proteomes" id="UP001165042"/>
    </source>
</evidence>
<evidence type="ECO:0000256" key="7">
    <source>
        <dbReference type="RuleBase" id="RU363032"/>
    </source>
</evidence>
<feature type="transmembrane region" description="Helical" evidence="7">
    <location>
        <begin position="185"/>
        <end position="205"/>
    </location>
</feature>
<keyword evidence="2 7" id="KW-0813">Transport</keyword>
<evidence type="ECO:0000259" key="8">
    <source>
        <dbReference type="PROSITE" id="PS50928"/>
    </source>
</evidence>
<feature type="transmembrane region" description="Helical" evidence="7">
    <location>
        <begin position="99"/>
        <end position="119"/>
    </location>
</feature>
<dbReference type="CDD" id="cd06261">
    <property type="entry name" value="TM_PBP2"/>
    <property type="match status" value="1"/>
</dbReference>
<dbReference type="Gene3D" id="1.10.3720.10">
    <property type="entry name" value="MetI-like"/>
    <property type="match status" value="1"/>
</dbReference>
<keyword evidence="4 7" id="KW-0812">Transmembrane</keyword>
<evidence type="ECO:0000256" key="5">
    <source>
        <dbReference type="ARBA" id="ARBA00022989"/>
    </source>
</evidence>
<evidence type="ECO:0000313" key="9">
    <source>
        <dbReference type="EMBL" id="GLW94223.1"/>
    </source>
</evidence>
<feature type="domain" description="ABC transmembrane type-1" evidence="8">
    <location>
        <begin position="59"/>
        <end position="249"/>
    </location>
</feature>
<keyword evidence="5 7" id="KW-1133">Transmembrane helix</keyword>
<feature type="transmembrane region" description="Helical" evidence="7">
    <location>
        <begin position="7"/>
        <end position="26"/>
    </location>
</feature>
<feature type="transmembrane region" description="Helical" evidence="7">
    <location>
        <begin position="225"/>
        <end position="249"/>
    </location>
</feature>
<keyword evidence="6 7" id="KW-0472">Membrane</keyword>
<organism evidence="9 10">
    <name type="scientific">Actinokineospora globicatena</name>
    <dbReference type="NCBI Taxonomy" id="103729"/>
    <lineage>
        <taxon>Bacteria</taxon>
        <taxon>Bacillati</taxon>
        <taxon>Actinomycetota</taxon>
        <taxon>Actinomycetes</taxon>
        <taxon>Pseudonocardiales</taxon>
        <taxon>Pseudonocardiaceae</taxon>
        <taxon>Actinokineospora</taxon>
    </lineage>
</organism>
<proteinExistence type="inferred from homology"/>
<sequence length="255" mass="26619">MKGWRGVGVVLLVVPLAVAVFGPLFVPEEVGRGRAFVDSGVLGTDFVGRDVLQQVLLGGRTVVLVAVIATGVSYAVGVPLALTAAMARRRWLDEVLMRPLDVVLAVPSLLVLILVAGIAPHGYGTVVVVVAVVTVPDIARVARAAALEVASRPALEAMRLQGETRWRLAVGYVVPAMAPTLVADLGVRITAALYLVASASFLGVGVAPDAADWAVMVDRNQSGLFLVPAAVVVPAVLIIAWSIGVNLVFDRAVRR</sequence>
<name>A0A9W6QPL6_9PSEU</name>
<dbReference type="EMBL" id="BSSD01000008">
    <property type="protein sequence ID" value="GLW94223.1"/>
    <property type="molecule type" value="Genomic_DNA"/>
</dbReference>
<dbReference type="PANTHER" id="PTHR43386">
    <property type="entry name" value="OLIGOPEPTIDE TRANSPORT SYSTEM PERMEASE PROTEIN APPC"/>
    <property type="match status" value="1"/>
</dbReference>